<sequence>MIFERLTWVGFMIVAAGWALLFSAPQLTNFMAQASGRSLGVATIDIPTIAQGAIMTGFGIGILGALQTGFGALNRFFEAVLERSQHARPQSGAPTPANPMVHAATPAPGQAVTKAIVKPQPSQPRKILERGWVKDRAYVLFTDGSVEVETMLGRRMFPSLQDAQEFIA</sequence>
<dbReference type="Proteomes" id="UP000294360">
    <property type="component" value="Chromosome"/>
</dbReference>
<organism evidence="2 3">
    <name type="scientific">Methylocella tundrae</name>
    <dbReference type="NCBI Taxonomy" id="227605"/>
    <lineage>
        <taxon>Bacteria</taxon>
        <taxon>Pseudomonadati</taxon>
        <taxon>Pseudomonadota</taxon>
        <taxon>Alphaproteobacteria</taxon>
        <taxon>Hyphomicrobiales</taxon>
        <taxon>Beijerinckiaceae</taxon>
        <taxon>Methylocella</taxon>
    </lineage>
</organism>
<dbReference type="KEGG" id="mtun:MTUNDRAET4_0063"/>
<dbReference type="RefSeq" id="WP_134485993.1">
    <property type="nucleotide sequence ID" value="NZ_CP139089.1"/>
</dbReference>
<name>A0A4U8YVM3_METTU</name>
<proteinExistence type="predicted"/>
<evidence type="ECO:0000313" key="3">
    <source>
        <dbReference type="Proteomes" id="UP000294360"/>
    </source>
</evidence>
<feature type="transmembrane region" description="Helical" evidence="1">
    <location>
        <begin position="6"/>
        <end position="24"/>
    </location>
</feature>
<evidence type="ECO:0000256" key="1">
    <source>
        <dbReference type="SAM" id="Phobius"/>
    </source>
</evidence>
<dbReference type="EMBL" id="LR536450">
    <property type="protein sequence ID" value="VFU06956.1"/>
    <property type="molecule type" value="Genomic_DNA"/>
</dbReference>
<evidence type="ECO:0000313" key="2">
    <source>
        <dbReference type="EMBL" id="VFU06956.1"/>
    </source>
</evidence>
<dbReference type="AlphaFoldDB" id="A0A4U8YVM3"/>
<keyword evidence="1" id="KW-0812">Transmembrane</keyword>
<keyword evidence="1" id="KW-1133">Transmembrane helix</keyword>
<keyword evidence="1" id="KW-0472">Membrane</keyword>
<gene>
    <name evidence="2" type="ORF">MTUNDRAET4_0063</name>
</gene>
<reference evidence="2 3" key="1">
    <citation type="submission" date="2019-03" db="EMBL/GenBank/DDBJ databases">
        <authorList>
            <person name="Kox A.R. M."/>
        </authorList>
    </citation>
    <scope>NUCLEOTIDE SEQUENCE [LARGE SCALE GENOMIC DNA]</scope>
    <source>
        <strain evidence="2">MTUNDRAET4 annotated genome</strain>
    </source>
</reference>
<dbReference type="OrthoDB" id="7932200at2"/>
<protein>
    <submittedName>
        <fullName evidence="2">Uncharacterized protein</fullName>
    </submittedName>
</protein>
<accession>A0A4U8YVM3</accession>